<accession>A0A852VEM3</accession>
<evidence type="ECO:0000313" key="3">
    <source>
        <dbReference type="Proteomes" id="UP000564385"/>
    </source>
</evidence>
<dbReference type="Proteomes" id="UP000564385">
    <property type="component" value="Unassembled WGS sequence"/>
</dbReference>
<dbReference type="InterPro" id="IPR025402">
    <property type="entry name" value="DMP19_C"/>
</dbReference>
<evidence type="ECO:0000259" key="1">
    <source>
        <dbReference type="Pfam" id="PF14300"/>
    </source>
</evidence>
<reference evidence="2 3" key="1">
    <citation type="submission" date="2020-07" db="EMBL/GenBank/DDBJ databases">
        <title>Genomic Encyclopedia of Type Strains, Phase IV (KMG-V): Genome sequencing to study the core and pangenomes of soil and plant-associated prokaryotes.</title>
        <authorList>
            <person name="Whitman W."/>
        </authorList>
    </citation>
    <scope>NUCLEOTIDE SEQUENCE [LARGE SCALE GENOMIC DNA]</scope>
    <source>
        <strain evidence="2 3">M8UP22</strain>
    </source>
</reference>
<sequence>METDFPGHPPYSVFVDAYRNIGAPDAAAALEKAVALFPFARPELDANARNEFMPHLGDDHEFNDLSDRVCGDETIWRRMDEYVAIHHNDFAPYITQ</sequence>
<organism evidence="2 3">
    <name type="scientific">Tunturiibacter lichenicola</name>
    <dbReference type="NCBI Taxonomy" id="2051959"/>
    <lineage>
        <taxon>Bacteria</taxon>
        <taxon>Pseudomonadati</taxon>
        <taxon>Acidobacteriota</taxon>
        <taxon>Terriglobia</taxon>
        <taxon>Terriglobales</taxon>
        <taxon>Acidobacteriaceae</taxon>
        <taxon>Tunturiibacter</taxon>
    </lineage>
</organism>
<dbReference type="AlphaFoldDB" id="A0A852VEM3"/>
<dbReference type="Pfam" id="PF14300">
    <property type="entry name" value="DMP19"/>
    <property type="match status" value="1"/>
</dbReference>
<gene>
    <name evidence="2" type="ORF">HDF08_001446</name>
</gene>
<evidence type="ECO:0000313" key="2">
    <source>
        <dbReference type="EMBL" id="NYF89379.1"/>
    </source>
</evidence>
<dbReference type="EMBL" id="JACCCU010000001">
    <property type="protein sequence ID" value="NYF89379.1"/>
    <property type="molecule type" value="Genomic_DNA"/>
</dbReference>
<feature type="domain" description="DNA mimic protein DMP19 C-terminal" evidence="1">
    <location>
        <begin position="9"/>
        <end position="84"/>
    </location>
</feature>
<protein>
    <recommendedName>
        <fullName evidence="1">DNA mimic protein DMP19 C-terminal domain-containing protein</fullName>
    </recommendedName>
</protein>
<proteinExistence type="predicted"/>
<dbReference type="Gene3D" id="1.20.1420.60">
    <property type="match status" value="1"/>
</dbReference>
<comment type="caution">
    <text evidence="2">The sequence shown here is derived from an EMBL/GenBank/DDBJ whole genome shotgun (WGS) entry which is preliminary data.</text>
</comment>
<name>A0A852VEM3_9BACT</name>